<dbReference type="Gene3D" id="3.60.21.10">
    <property type="match status" value="1"/>
</dbReference>
<feature type="transmembrane region" description="Helical" evidence="2">
    <location>
        <begin position="179"/>
        <end position="198"/>
    </location>
</feature>
<keyword evidence="2" id="KW-0472">Membrane</keyword>
<evidence type="ECO:0000259" key="3">
    <source>
        <dbReference type="Pfam" id="PF00149"/>
    </source>
</evidence>
<accession>A0A7G9RDX3</accession>
<evidence type="ECO:0000313" key="5">
    <source>
        <dbReference type="Proteomes" id="UP000515947"/>
    </source>
</evidence>
<sequence length="567" mass="59372">MTGADPASPTAAPRRSAAVRAQAGRLLLAVALAAVVAAPLALGWAVSTAHVEEPIGVTPTTFTLTTAGRSELRLGLLGTLYLPRSRGPVGVVATVEGPAVPQSGGDDLAAYVSPDILQLYTGLFHDPGPAVEGYVDLLSRDLLHRLLLAEGVLAGLGGLALYALLRVPANGGARSRRRTAAAVVGALVLSTAGGLVLVRPAATAVAAEDLLALPALDGTVAEGSTTNSPLLRLLLGDAVPKVQRLLQRQEDRAQAYRQEAAQALAEQAPRMSGPRDGETAVLMQSDMHCNVSMIDLQGRVVTLLRDRYGEDVPALMAITGDLTTNGTAAERGCVQDEAGIAGDAPVVAVTGNHESRASVTQMEDAGMTLLTGSTLEAAGVRLLGDGDPERSELFGATRLRGEETEADVGTRLFEVAAEDRPDLLLVHEAYAAQAFIGTDDMTDFLEGRGSPTLRSEDGVRDLPASAVFYGHWHRPIEPRVVWNSDGTWTLVMELNTSGGAIDTPTLGRFSTPWSRPRQQASFPVVFLDQESGLVTGYQLYEFDPDGAVRVLPRVDVGDGLPAASASP</sequence>
<dbReference type="KEGG" id="nmes:H9L09_05165"/>
<evidence type="ECO:0000313" key="4">
    <source>
        <dbReference type="EMBL" id="QNN53798.1"/>
    </source>
</evidence>
<feature type="coiled-coil region" evidence="1">
    <location>
        <begin position="239"/>
        <end position="266"/>
    </location>
</feature>
<dbReference type="InterPro" id="IPR029052">
    <property type="entry name" value="Metallo-depent_PP-like"/>
</dbReference>
<keyword evidence="1" id="KW-0175">Coiled coil</keyword>
<name>A0A7G9RDX3_9ACTN</name>
<evidence type="ECO:0000256" key="2">
    <source>
        <dbReference type="SAM" id="Phobius"/>
    </source>
</evidence>
<keyword evidence="5" id="KW-1185">Reference proteome</keyword>
<dbReference type="EMBL" id="CP060713">
    <property type="protein sequence ID" value="QNN53798.1"/>
    <property type="molecule type" value="Genomic_DNA"/>
</dbReference>
<keyword evidence="2" id="KW-0812">Transmembrane</keyword>
<dbReference type="InterPro" id="IPR004843">
    <property type="entry name" value="Calcineurin-like_PHP"/>
</dbReference>
<dbReference type="AlphaFoldDB" id="A0A7G9RDX3"/>
<dbReference type="SUPFAM" id="SSF56300">
    <property type="entry name" value="Metallo-dependent phosphatases"/>
    <property type="match status" value="1"/>
</dbReference>
<feature type="transmembrane region" description="Helical" evidence="2">
    <location>
        <begin position="26"/>
        <end position="46"/>
    </location>
</feature>
<dbReference type="Proteomes" id="UP000515947">
    <property type="component" value="Chromosome"/>
</dbReference>
<protein>
    <recommendedName>
        <fullName evidence="3">Calcineurin-like phosphoesterase domain-containing protein</fullName>
    </recommendedName>
</protein>
<feature type="domain" description="Calcineurin-like phosphoesterase" evidence="3">
    <location>
        <begin position="282"/>
        <end position="475"/>
    </location>
</feature>
<gene>
    <name evidence="4" type="ORF">H9L09_05165</name>
</gene>
<evidence type="ECO:0000256" key="1">
    <source>
        <dbReference type="SAM" id="Coils"/>
    </source>
</evidence>
<organism evidence="4 5">
    <name type="scientific">Nocardioides mesophilus</name>
    <dbReference type="NCBI Taxonomy" id="433659"/>
    <lineage>
        <taxon>Bacteria</taxon>
        <taxon>Bacillati</taxon>
        <taxon>Actinomycetota</taxon>
        <taxon>Actinomycetes</taxon>
        <taxon>Propionibacteriales</taxon>
        <taxon>Nocardioidaceae</taxon>
        <taxon>Nocardioides</taxon>
    </lineage>
</organism>
<proteinExistence type="predicted"/>
<reference evidence="4 5" key="1">
    <citation type="submission" date="2020-08" db="EMBL/GenBank/DDBJ databases">
        <title>Genome sequence of Nocardioides mesophilus KACC 16243T.</title>
        <authorList>
            <person name="Hyun D.-W."/>
            <person name="Bae J.-W."/>
        </authorList>
    </citation>
    <scope>NUCLEOTIDE SEQUENCE [LARGE SCALE GENOMIC DNA]</scope>
    <source>
        <strain evidence="4 5">KACC 16243</strain>
    </source>
</reference>
<feature type="transmembrane region" description="Helical" evidence="2">
    <location>
        <begin position="146"/>
        <end position="167"/>
    </location>
</feature>
<keyword evidence="2" id="KW-1133">Transmembrane helix</keyword>
<dbReference type="RefSeq" id="WP_187579642.1">
    <property type="nucleotide sequence ID" value="NZ_CP060713.1"/>
</dbReference>
<dbReference type="GO" id="GO:0016787">
    <property type="term" value="F:hydrolase activity"/>
    <property type="evidence" value="ECO:0007669"/>
    <property type="project" value="InterPro"/>
</dbReference>
<dbReference type="Pfam" id="PF00149">
    <property type="entry name" value="Metallophos"/>
    <property type="match status" value="1"/>
</dbReference>